<dbReference type="RefSeq" id="WP_152098159.1">
    <property type="nucleotide sequence ID" value="NZ_AP021861.1"/>
</dbReference>
<dbReference type="AlphaFoldDB" id="A0A5K7X8D9"/>
<dbReference type="Pfam" id="PF07287">
    <property type="entry name" value="AtuA"/>
    <property type="match status" value="1"/>
</dbReference>
<organism evidence="2 3">
    <name type="scientific">Lacipirellula parvula</name>
    <dbReference type="NCBI Taxonomy" id="2650471"/>
    <lineage>
        <taxon>Bacteria</taxon>
        <taxon>Pseudomonadati</taxon>
        <taxon>Planctomycetota</taxon>
        <taxon>Planctomycetia</taxon>
        <taxon>Pirellulales</taxon>
        <taxon>Lacipirellulaceae</taxon>
        <taxon>Lacipirellula</taxon>
    </lineage>
</organism>
<name>A0A5K7X8D9_9BACT</name>
<feature type="domain" description="Acyclic terpene utilisation N-terminal" evidence="1">
    <location>
        <begin position="17"/>
        <end position="200"/>
    </location>
</feature>
<evidence type="ECO:0000313" key="3">
    <source>
        <dbReference type="Proteomes" id="UP000326837"/>
    </source>
</evidence>
<gene>
    <name evidence="2" type="ORF">PLANPX_1754</name>
</gene>
<sequence>MRFARLQCDGAGAPLGIEELAASGQLDFLQLDYPRARWAKVEGAAEAALPECAIGFCDALRAVVKPLYLDPQLHLFASAGWADAYGAVERAAHLLVEGGCGDVPVAAVRGSNVEPILEMLEEEGVDLSNAETGAPWRELKAPVLAADLQLGGGPLSLALAEEARVIVAGAFDPTAPLVAAAVHRHDWKWRDCDLLAAAIAGARAATWIDWQAYAGEAPATQPWRPQVVELDSSGRLLLETPHGNGDAAARLQEWLRAGDGKAADALHPDVREERGALECRPLNPKQLEITGAQGAASDDCWELEVLYQTGFVVETLVEFAAESDPRWRQHLATMARASLPANRDLDEHLTIEELHGSSGGGWLHLGFQSKSRRTAQQFAEQTMKLVAAHRPHVRLSVRPEVHVHCSCWPVRVPRDAVDIAVETRVAREWL</sequence>
<accession>A0A5K7X8D9</accession>
<keyword evidence="3" id="KW-1185">Reference proteome</keyword>
<dbReference type="Proteomes" id="UP000326837">
    <property type="component" value="Chromosome"/>
</dbReference>
<dbReference type="KEGG" id="lpav:PLANPX_1754"/>
<dbReference type="EMBL" id="AP021861">
    <property type="protein sequence ID" value="BBO32142.1"/>
    <property type="molecule type" value="Genomic_DNA"/>
</dbReference>
<reference evidence="3" key="1">
    <citation type="submission" date="2019-10" db="EMBL/GenBank/DDBJ databases">
        <title>Lacipirellula parvula gen. nov., sp. nov., representing a lineage of planctomycetes widespread in freshwater anoxic habitats, and description of the family Lacipirellulaceae.</title>
        <authorList>
            <person name="Dedysh S.N."/>
            <person name="Kulichevskaya I.S."/>
            <person name="Beletsky A.V."/>
            <person name="Rakitin A.L."/>
            <person name="Mardanov A.V."/>
            <person name="Ivanova A.A."/>
            <person name="Saltykova V.X."/>
            <person name="Rijpstra W.I.C."/>
            <person name="Sinninghe Damste J.S."/>
            <person name="Ravin N.V."/>
        </authorList>
    </citation>
    <scope>NUCLEOTIDE SEQUENCE [LARGE SCALE GENOMIC DNA]</scope>
    <source>
        <strain evidence="3">PX69</strain>
    </source>
</reference>
<evidence type="ECO:0000313" key="2">
    <source>
        <dbReference type="EMBL" id="BBO32142.1"/>
    </source>
</evidence>
<dbReference type="InterPro" id="IPR010839">
    <property type="entry name" value="AtuA_N"/>
</dbReference>
<proteinExistence type="predicted"/>
<evidence type="ECO:0000259" key="1">
    <source>
        <dbReference type="Pfam" id="PF07287"/>
    </source>
</evidence>
<protein>
    <recommendedName>
        <fullName evidence="1">Acyclic terpene utilisation N-terminal domain-containing protein</fullName>
    </recommendedName>
</protein>